<evidence type="ECO:0000313" key="5">
    <source>
        <dbReference type="Proteomes" id="UP000280935"/>
    </source>
</evidence>
<evidence type="ECO:0000259" key="3">
    <source>
        <dbReference type="PROSITE" id="PS51186"/>
    </source>
</evidence>
<dbReference type="CDD" id="cd04301">
    <property type="entry name" value="NAT_SF"/>
    <property type="match status" value="1"/>
</dbReference>
<accession>A0A3P1X079</accession>
<dbReference type="InterPro" id="IPR000182">
    <property type="entry name" value="GNAT_dom"/>
</dbReference>
<organism evidence="4 5">
    <name type="scientific">Arachnia propionica</name>
    <dbReference type="NCBI Taxonomy" id="1750"/>
    <lineage>
        <taxon>Bacteria</taxon>
        <taxon>Bacillati</taxon>
        <taxon>Actinomycetota</taxon>
        <taxon>Actinomycetes</taxon>
        <taxon>Propionibacteriales</taxon>
        <taxon>Propionibacteriaceae</taxon>
        <taxon>Arachnia</taxon>
    </lineage>
</organism>
<dbReference type="Proteomes" id="UP000280935">
    <property type="component" value="Unassembled WGS sequence"/>
</dbReference>
<dbReference type="Gene3D" id="3.40.630.30">
    <property type="match status" value="1"/>
</dbReference>
<keyword evidence="1 4" id="KW-0808">Transferase</keyword>
<protein>
    <submittedName>
        <fullName evidence="4">GNAT family N-acetyltransferase</fullName>
    </submittedName>
</protein>
<gene>
    <name evidence="4" type="ORF">EII35_05965</name>
</gene>
<dbReference type="PROSITE" id="PS51186">
    <property type="entry name" value="GNAT"/>
    <property type="match status" value="1"/>
</dbReference>
<dbReference type="SUPFAM" id="SSF55729">
    <property type="entry name" value="Acyl-CoA N-acyltransferases (Nat)"/>
    <property type="match status" value="1"/>
</dbReference>
<evidence type="ECO:0000313" key="4">
    <source>
        <dbReference type="EMBL" id="RRD50103.1"/>
    </source>
</evidence>
<comment type="caution">
    <text evidence="4">The sequence shown here is derived from an EMBL/GenBank/DDBJ whole genome shotgun (WGS) entry which is preliminary data.</text>
</comment>
<evidence type="ECO:0000256" key="1">
    <source>
        <dbReference type="ARBA" id="ARBA00022679"/>
    </source>
</evidence>
<name>A0A3P1X079_9ACTN</name>
<dbReference type="PANTHER" id="PTHR43877">
    <property type="entry name" value="AMINOALKYLPHOSPHONATE N-ACETYLTRANSFERASE-RELATED-RELATED"/>
    <property type="match status" value="1"/>
</dbReference>
<proteinExistence type="predicted"/>
<dbReference type="AlphaFoldDB" id="A0A3P1X079"/>
<dbReference type="Pfam" id="PF00583">
    <property type="entry name" value="Acetyltransf_1"/>
    <property type="match status" value="1"/>
</dbReference>
<dbReference type="EMBL" id="RQYT01000009">
    <property type="protein sequence ID" value="RRD50103.1"/>
    <property type="molecule type" value="Genomic_DNA"/>
</dbReference>
<reference evidence="4 5" key="1">
    <citation type="submission" date="2018-11" db="EMBL/GenBank/DDBJ databases">
        <title>Genomes From Bacteria Associated with the Canine Oral Cavity: a Test Case for Automated Genome-Based Taxonomic Assignment.</title>
        <authorList>
            <person name="Coil D.A."/>
            <person name="Jospin G."/>
            <person name="Darling A.E."/>
            <person name="Wallis C."/>
            <person name="Davis I.J."/>
            <person name="Harris S."/>
            <person name="Eisen J.A."/>
            <person name="Holcombe L.J."/>
            <person name="O'Flynn C."/>
        </authorList>
    </citation>
    <scope>NUCLEOTIDE SEQUENCE [LARGE SCALE GENOMIC DNA]</scope>
    <source>
        <strain evidence="4 5">OH2822_COT-296</strain>
    </source>
</reference>
<dbReference type="InterPro" id="IPR016181">
    <property type="entry name" value="Acyl_CoA_acyltransferase"/>
</dbReference>
<dbReference type="InterPro" id="IPR050832">
    <property type="entry name" value="Bact_Acetyltransf"/>
</dbReference>
<evidence type="ECO:0000256" key="2">
    <source>
        <dbReference type="ARBA" id="ARBA00023315"/>
    </source>
</evidence>
<feature type="domain" description="N-acetyltransferase" evidence="3">
    <location>
        <begin position="172"/>
        <end position="332"/>
    </location>
</feature>
<sequence length="332" mass="36077">MTILVTIPPSAYPLSWARRWTWKGGGTMDAPGMEQLQRLTEEHNRWLHELDPLAGPVEVPAGDRWVSVGPELVGSWQVSHTDPRAPYALWAPDVVENLTFRSSSLPTTEAFAELLAAWLSAREPLEARLGVNVPAMATTLIPALLAHGFHPTTSAAVRTVKDEPIPVPDPHVRVRDARPGDRDTMLDLLEEMHVAELPFGATMGRPDPRDLLGVYVDEALSRPGWSWLALSDDRPVGLLTLNPPQDSEWAAPLVSIRPVAYLGFAAVTAATRGSGVGRALVAHAMSRAAGAGCAAVVLDHASLSPLSSPFWHRQGFRPLWSRWARPDSLGGR</sequence>
<dbReference type="GO" id="GO:0016747">
    <property type="term" value="F:acyltransferase activity, transferring groups other than amino-acyl groups"/>
    <property type="evidence" value="ECO:0007669"/>
    <property type="project" value="InterPro"/>
</dbReference>
<dbReference type="RefSeq" id="WP_125227546.1">
    <property type="nucleotide sequence ID" value="NZ_RQYT01000009.1"/>
</dbReference>
<dbReference type="OrthoDB" id="149709at2"/>
<keyword evidence="2" id="KW-0012">Acyltransferase</keyword>